<proteinExistence type="inferred from homology"/>
<name>A0AAE1HYH1_9NEOP</name>
<keyword evidence="4" id="KW-1003">Cell membrane</keyword>
<keyword evidence="8 12" id="KW-1133">Transmembrane helix</keyword>
<sequence length="479" mass="52241">MLTVFGALRGVVRSNAPGEVHLSTVWSAFHHRLTAVLLLFLMLLVSARQYLGEPVQCVQQHRDDAAVPERVMNTYCFIATTYTVVRPRPRRAPWGGPPAGVVRGALHPGLQGLVHNLGADPLLEEHAPAQDVVDEQGASVRRHAYYQWVPLVLGLQAALFAAPYVLWTLWEGGLVAGALRGLRLQEVVPADKRRAQVRLLARYFRGTLNSHSAWAAGYWSAELLNLLNVLLNVLALDALLGGRFLSYGLHVLAQDTAAPAAPPAHPQLLQPRRAPDPYPDWDPLPHQHRPPADPLDHPEDPADPMEAVFPKLTKCTFFKYGPSGSIQRHDALCVMALNVVNEKVFVLLWCWFALLAAVSLLIVVRSCAALAAYACARRSASRNRLTLWVFGRLLGLPPLPAAVLETLAAHLDPGDWLFLLLLAKNMPRVVYRCLAEEIAAILGPGPGPSASAPPGPPGRPPERAQDLVDALVPLVEVTT</sequence>
<dbReference type="EMBL" id="JAHWGI010001356">
    <property type="protein sequence ID" value="KAK3928876.1"/>
    <property type="molecule type" value="Genomic_DNA"/>
</dbReference>
<dbReference type="PANTHER" id="PTHR11893">
    <property type="entry name" value="INNEXIN"/>
    <property type="match status" value="1"/>
</dbReference>
<reference evidence="14" key="1">
    <citation type="submission" date="2021-07" db="EMBL/GenBank/DDBJ databases">
        <authorList>
            <person name="Catto M.A."/>
            <person name="Jacobson A."/>
            <person name="Kennedy G."/>
            <person name="Labadie P."/>
            <person name="Hunt B.G."/>
            <person name="Srinivasan R."/>
        </authorList>
    </citation>
    <scope>NUCLEOTIDE SEQUENCE</scope>
    <source>
        <strain evidence="14">PL_HMW_Pooled</strain>
        <tissue evidence="14">Head</tissue>
    </source>
</reference>
<keyword evidence="11 12" id="KW-0407">Ion channel</keyword>
<comment type="function">
    <text evidence="12">Structural component of the gap junctions.</text>
</comment>
<dbReference type="GO" id="GO:0007602">
    <property type="term" value="P:phototransduction"/>
    <property type="evidence" value="ECO:0007669"/>
    <property type="project" value="TreeGrafter"/>
</dbReference>
<evidence type="ECO:0000256" key="6">
    <source>
        <dbReference type="ARBA" id="ARBA00022868"/>
    </source>
</evidence>
<dbReference type="PRINTS" id="PR01262">
    <property type="entry name" value="INNEXIN"/>
</dbReference>
<organism evidence="14 15">
    <name type="scientific">Frankliniella fusca</name>
    <dbReference type="NCBI Taxonomy" id="407009"/>
    <lineage>
        <taxon>Eukaryota</taxon>
        <taxon>Metazoa</taxon>
        <taxon>Ecdysozoa</taxon>
        <taxon>Arthropoda</taxon>
        <taxon>Hexapoda</taxon>
        <taxon>Insecta</taxon>
        <taxon>Pterygota</taxon>
        <taxon>Neoptera</taxon>
        <taxon>Paraneoptera</taxon>
        <taxon>Thysanoptera</taxon>
        <taxon>Terebrantia</taxon>
        <taxon>Thripoidea</taxon>
        <taxon>Thripidae</taxon>
        <taxon>Frankliniella</taxon>
    </lineage>
</organism>
<keyword evidence="9 12" id="KW-0406">Ion transport</keyword>
<protein>
    <recommendedName>
        <fullName evidence="12">Innexin</fullName>
    </recommendedName>
</protein>
<dbReference type="AlphaFoldDB" id="A0AAE1HYH1"/>
<evidence type="ECO:0000313" key="14">
    <source>
        <dbReference type="EMBL" id="KAK3928876.1"/>
    </source>
</evidence>
<evidence type="ECO:0000256" key="4">
    <source>
        <dbReference type="ARBA" id="ARBA00022475"/>
    </source>
</evidence>
<dbReference type="Proteomes" id="UP001219518">
    <property type="component" value="Unassembled WGS sequence"/>
</dbReference>
<keyword evidence="10 12" id="KW-0472">Membrane</keyword>
<gene>
    <name evidence="12" type="primary">inx</name>
    <name evidence="14" type="ORF">KUF71_017100</name>
</gene>
<keyword evidence="7" id="KW-0965">Cell junction</keyword>
<keyword evidence="15" id="KW-1185">Reference proteome</keyword>
<dbReference type="PROSITE" id="PS51013">
    <property type="entry name" value="PANNEXIN"/>
    <property type="match status" value="1"/>
</dbReference>
<reference evidence="14" key="2">
    <citation type="journal article" date="2023" name="BMC Genomics">
        <title>Pest status, molecular evolution, and epigenetic factors derived from the genome assembly of Frankliniella fusca, a thysanopteran phytovirus vector.</title>
        <authorList>
            <person name="Catto M.A."/>
            <person name="Labadie P.E."/>
            <person name="Jacobson A.L."/>
            <person name="Kennedy G.G."/>
            <person name="Srinivasan R."/>
            <person name="Hunt B.G."/>
        </authorList>
    </citation>
    <scope>NUCLEOTIDE SEQUENCE</scope>
    <source>
        <strain evidence="14">PL_HMW_Pooled</strain>
    </source>
</reference>
<comment type="subcellular location">
    <subcellularLocation>
        <location evidence="1">Cell junction</location>
        <location evidence="1">Gap junction</location>
    </subcellularLocation>
    <subcellularLocation>
        <location evidence="2 12">Cell membrane</location>
        <topology evidence="2 12">Multi-pass membrane protein</topology>
    </subcellularLocation>
</comment>
<dbReference type="InterPro" id="IPR000990">
    <property type="entry name" value="Innexin"/>
</dbReference>
<evidence type="ECO:0000256" key="7">
    <source>
        <dbReference type="ARBA" id="ARBA00022949"/>
    </source>
</evidence>
<keyword evidence="3 12" id="KW-0813">Transport</keyword>
<feature type="transmembrane region" description="Helical" evidence="12">
    <location>
        <begin position="346"/>
        <end position="375"/>
    </location>
</feature>
<dbReference type="Pfam" id="PF00876">
    <property type="entry name" value="Innexin"/>
    <property type="match status" value="1"/>
</dbReference>
<evidence type="ECO:0000256" key="2">
    <source>
        <dbReference type="ARBA" id="ARBA00004651"/>
    </source>
</evidence>
<dbReference type="GO" id="GO:0005243">
    <property type="term" value="F:gap junction channel activity"/>
    <property type="evidence" value="ECO:0007669"/>
    <property type="project" value="TreeGrafter"/>
</dbReference>
<feature type="compositionally biased region" description="Basic and acidic residues" evidence="13">
    <location>
        <begin position="290"/>
        <end position="300"/>
    </location>
</feature>
<evidence type="ECO:0000256" key="8">
    <source>
        <dbReference type="ARBA" id="ARBA00022989"/>
    </source>
</evidence>
<keyword evidence="5 12" id="KW-0812">Transmembrane</keyword>
<feature type="transmembrane region" description="Helical" evidence="12">
    <location>
        <begin position="29"/>
        <end position="47"/>
    </location>
</feature>
<comment type="caution">
    <text evidence="14">The sequence shown here is derived from an EMBL/GenBank/DDBJ whole genome shotgun (WGS) entry which is preliminary data.</text>
</comment>
<evidence type="ECO:0000256" key="1">
    <source>
        <dbReference type="ARBA" id="ARBA00004610"/>
    </source>
</evidence>
<feature type="region of interest" description="Disordered" evidence="13">
    <location>
        <begin position="279"/>
        <end position="300"/>
    </location>
</feature>
<comment type="similarity">
    <text evidence="12">Belongs to the pannexin family.</text>
</comment>
<evidence type="ECO:0000256" key="10">
    <source>
        <dbReference type="ARBA" id="ARBA00023136"/>
    </source>
</evidence>
<dbReference type="GO" id="GO:0005886">
    <property type="term" value="C:plasma membrane"/>
    <property type="evidence" value="ECO:0007669"/>
    <property type="project" value="UniProtKB-SubCell"/>
</dbReference>
<evidence type="ECO:0000256" key="3">
    <source>
        <dbReference type="ARBA" id="ARBA00022448"/>
    </source>
</evidence>
<dbReference type="GO" id="GO:0005921">
    <property type="term" value="C:gap junction"/>
    <property type="evidence" value="ECO:0007669"/>
    <property type="project" value="UniProtKB-SubCell"/>
</dbReference>
<evidence type="ECO:0000313" key="15">
    <source>
        <dbReference type="Proteomes" id="UP001219518"/>
    </source>
</evidence>
<dbReference type="GO" id="GO:0034220">
    <property type="term" value="P:monoatomic ion transmembrane transport"/>
    <property type="evidence" value="ECO:0007669"/>
    <property type="project" value="UniProtKB-KW"/>
</dbReference>
<evidence type="ECO:0000256" key="5">
    <source>
        <dbReference type="ARBA" id="ARBA00022692"/>
    </source>
</evidence>
<evidence type="ECO:0000256" key="9">
    <source>
        <dbReference type="ARBA" id="ARBA00023065"/>
    </source>
</evidence>
<dbReference type="PANTHER" id="PTHR11893:SF38">
    <property type="entry name" value="INNEXIN INX7"/>
    <property type="match status" value="1"/>
</dbReference>
<accession>A0AAE1HYH1</accession>
<evidence type="ECO:0000256" key="12">
    <source>
        <dbReference type="RuleBase" id="RU010713"/>
    </source>
</evidence>
<comment type="caution">
    <text evidence="12">Lacks conserved residue(s) required for the propagation of feature annotation.</text>
</comment>
<evidence type="ECO:0000256" key="11">
    <source>
        <dbReference type="ARBA" id="ARBA00023303"/>
    </source>
</evidence>
<feature type="transmembrane region" description="Helical" evidence="12">
    <location>
        <begin position="148"/>
        <end position="170"/>
    </location>
</feature>
<evidence type="ECO:0000256" key="13">
    <source>
        <dbReference type="SAM" id="MobiDB-lite"/>
    </source>
</evidence>
<keyword evidence="6" id="KW-0303">Gap junction</keyword>